<dbReference type="Pfam" id="PF02187">
    <property type="entry name" value="GAS2"/>
    <property type="match status" value="1"/>
</dbReference>
<feature type="region of interest" description="Disordered" evidence="4">
    <location>
        <begin position="219"/>
        <end position="393"/>
    </location>
</feature>
<accession>A0A067QSX0</accession>
<evidence type="ECO:0000313" key="7">
    <source>
        <dbReference type="Proteomes" id="UP000027135"/>
    </source>
</evidence>
<dbReference type="AlphaFoldDB" id="A0A067QSX0"/>
<feature type="compositionally biased region" description="Polar residues" evidence="4">
    <location>
        <begin position="82"/>
        <end position="110"/>
    </location>
</feature>
<feature type="compositionally biased region" description="Polar residues" evidence="4">
    <location>
        <begin position="182"/>
        <end position="198"/>
    </location>
</feature>
<dbReference type="Proteomes" id="UP000027135">
    <property type="component" value="Unassembled WGS sequence"/>
</dbReference>
<dbReference type="OMA" id="HSQNSMD"/>
<dbReference type="PROSITE" id="PS51460">
    <property type="entry name" value="GAR"/>
    <property type="match status" value="1"/>
</dbReference>
<evidence type="ECO:0000256" key="4">
    <source>
        <dbReference type="SAM" id="MobiDB-lite"/>
    </source>
</evidence>
<feature type="region of interest" description="Disordered" evidence="4">
    <location>
        <begin position="49"/>
        <end position="201"/>
    </location>
</feature>
<dbReference type="SUPFAM" id="SSF143575">
    <property type="entry name" value="GAS2 domain-like"/>
    <property type="match status" value="1"/>
</dbReference>
<sequence>MVRVGGGWDTLSHYLDKHDPCRCKTAHRSPLSTKLILKSNGPLELSTAQVLYERSPPRTRRSSASSVSSGGGLPVSTRNRSRSPSVCLQTPRSNYDVSSTGLDSLNVNSGRRSITPTRSRSPTPRLSVTKAPSNYGGSNTGLNTSGRTSRNRSRSPAPRSPSRNKSTCISSADSNNNNNSNEGTAPSDQQALNDSGSEVSDEGYRSLGIVASSAVDGTAVKTGHDDLGKPEEVEADDAQHSQRLIPTISTPHPPSECSSCDDVAPSSSRHKRTPSDVQQRSQCSDAAPNVSKMTRSKSSGGDPGLFSTGSPTRRAGVYRSVRSDPRGMTSRTAQQNNTWSGRQGKAKSRPSLNGAGFERNTMQRRSLGSANSTPTALRRNKGSLPASLQGSPTKQISPLLEQILQVKDLDNDVTVLNKMKEIIQHYADIVDEKLVEEKRHEEQALPEDELDFTSAWVHGNGSLGRIRKVSPSPRKDSKVEGAVSRIPAPVFYRPVASTTAELTTHGDS</sequence>
<feature type="domain" description="GAR" evidence="5">
    <location>
        <begin position="1"/>
        <end position="22"/>
    </location>
</feature>
<feature type="compositionally biased region" description="Low complexity" evidence="4">
    <location>
        <begin position="111"/>
        <end position="125"/>
    </location>
</feature>
<dbReference type="GO" id="GO:0008017">
    <property type="term" value="F:microtubule binding"/>
    <property type="evidence" value="ECO:0007669"/>
    <property type="project" value="InterPro"/>
</dbReference>
<feature type="compositionally biased region" description="Polar residues" evidence="4">
    <location>
        <begin position="241"/>
        <end position="250"/>
    </location>
</feature>
<feature type="compositionally biased region" description="Polar residues" evidence="4">
    <location>
        <begin position="130"/>
        <end position="142"/>
    </location>
</feature>
<evidence type="ECO:0000256" key="2">
    <source>
        <dbReference type="ARBA" id="ARBA00022490"/>
    </source>
</evidence>
<dbReference type="InterPro" id="IPR003108">
    <property type="entry name" value="GAR_dom"/>
</dbReference>
<proteinExistence type="predicted"/>
<feature type="compositionally biased region" description="Polar residues" evidence="4">
    <location>
        <begin position="275"/>
        <end position="284"/>
    </location>
</feature>
<name>A0A067QSX0_ZOONE</name>
<evidence type="ECO:0000259" key="5">
    <source>
        <dbReference type="PROSITE" id="PS51460"/>
    </source>
</evidence>
<gene>
    <name evidence="6" type="ORF">L798_01357</name>
</gene>
<dbReference type="EMBL" id="KK853319">
    <property type="protein sequence ID" value="KDR08562.1"/>
    <property type="molecule type" value="Genomic_DNA"/>
</dbReference>
<comment type="subcellular location">
    <subcellularLocation>
        <location evidence="1">Cytoplasm</location>
        <location evidence="1">Cytoskeleton</location>
    </subcellularLocation>
</comment>
<keyword evidence="3" id="KW-0206">Cytoskeleton</keyword>
<protein>
    <submittedName>
        <fullName evidence="6">GAS2-like protein 1</fullName>
    </submittedName>
</protein>
<dbReference type="InterPro" id="IPR036534">
    <property type="entry name" value="GAR_dom_sf"/>
</dbReference>
<evidence type="ECO:0000256" key="3">
    <source>
        <dbReference type="ARBA" id="ARBA00023212"/>
    </source>
</evidence>
<dbReference type="FunCoup" id="A0A067QSX0">
    <property type="interactions" value="12"/>
</dbReference>
<keyword evidence="7" id="KW-1185">Reference proteome</keyword>
<dbReference type="eggNOG" id="KOG0516">
    <property type="taxonomic scope" value="Eukaryota"/>
</dbReference>
<evidence type="ECO:0000256" key="1">
    <source>
        <dbReference type="ARBA" id="ARBA00004245"/>
    </source>
</evidence>
<feature type="compositionally biased region" description="Polar residues" evidence="4">
    <location>
        <begin position="363"/>
        <end position="375"/>
    </location>
</feature>
<feature type="compositionally biased region" description="Low complexity" evidence="4">
    <location>
        <begin position="143"/>
        <end position="181"/>
    </location>
</feature>
<keyword evidence="2" id="KW-0963">Cytoplasm</keyword>
<reference evidence="6 7" key="1">
    <citation type="journal article" date="2014" name="Nat. Commun.">
        <title>Molecular traces of alternative social organization in a termite genome.</title>
        <authorList>
            <person name="Terrapon N."/>
            <person name="Li C."/>
            <person name="Robertson H.M."/>
            <person name="Ji L."/>
            <person name="Meng X."/>
            <person name="Booth W."/>
            <person name="Chen Z."/>
            <person name="Childers C.P."/>
            <person name="Glastad K.M."/>
            <person name="Gokhale K."/>
            <person name="Gowin J."/>
            <person name="Gronenberg W."/>
            <person name="Hermansen R.A."/>
            <person name="Hu H."/>
            <person name="Hunt B.G."/>
            <person name="Huylmans A.K."/>
            <person name="Khalil S.M."/>
            <person name="Mitchell R.D."/>
            <person name="Munoz-Torres M.C."/>
            <person name="Mustard J.A."/>
            <person name="Pan H."/>
            <person name="Reese J.T."/>
            <person name="Scharf M.E."/>
            <person name="Sun F."/>
            <person name="Vogel H."/>
            <person name="Xiao J."/>
            <person name="Yang W."/>
            <person name="Yang Z."/>
            <person name="Yang Z."/>
            <person name="Zhou J."/>
            <person name="Zhu J."/>
            <person name="Brent C.S."/>
            <person name="Elsik C.G."/>
            <person name="Goodisman M.A."/>
            <person name="Liberles D.A."/>
            <person name="Roe R.M."/>
            <person name="Vargo E.L."/>
            <person name="Vilcinskas A."/>
            <person name="Wang J."/>
            <person name="Bornberg-Bauer E."/>
            <person name="Korb J."/>
            <person name="Zhang G."/>
            <person name="Liebig J."/>
        </authorList>
    </citation>
    <scope>NUCLEOTIDE SEQUENCE [LARGE SCALE GENOMIC DNA]</scope>
    <source>
        <tissue evidence="6">Whole organism</tissue>
    </source>
</reference>
<dbReference type="GO" id="GO:0005856">
    <property type="term" value="C:cytoskeleton"/>
    <property type="evidence" value="ECO:0007669"/>
    <property type="project" value="UniProtKB-SubCell"/>
</dbReference>
<feature type="compositionally biased region" description="Polar residues" evidence="4">
    <location>
        <begin position="329"/>
        <end position="341"/>
    </location>
</feature>
<evidence type="ECO:0000313" key="6">
    <source>
        <dbReference type="EMBL" id="KDR08562.1"/>
    </source>
</evidence>
<dbReference type="Gene3D" id="3.30.920.20">
    <property type="entry name" value="Gas2-like domain"/>
    <property type="match status" value="1"/>
</dbReference>
<dbReference type="STRING" id="136037.A0A067QSX0"/>
<dbReference type="InParanoid" id="A0A067QSX0"/>
<organism evidence="6 7">
    <name type="scientific">Zootermopsis nevadensis</name>
    <name type="common">Dampwood termite</name>
    <dbReference type="NCBI Taxonomy" id="136037"/>
    <lineage>
        <taxon>Eukaryota</taxon>
        <taxon>Metazoa</taxon>
        <taxon>Ecdysozoa</taxon>
        <taxon>Arthropoda</taxon>
        <taxon>Hexapoda</taxon>
        <taxon>Insecta</taxon>
        <taxon>Pterygota</taxon>
        <taxon>Neoptera</taxon>
        <taxon>Polyneoptera</taxon>
        <taxon>Dictyoptera</taxon>
        <taxon>Blattodea</taxon>
        <taxon>Blattoidea</taxon>
        <taxon>Termitoidae</taxon>
        <taxon>Termopsidae</taxon>
        <taxon>Zootermopsis</taxon>
    </lineage>
</organism>
<feature type="compositionally biased region" description="Basic and acidic residues" evidence="4">
    <location>
        <begin position="222"/>
        <end position="240"/>
    </location>
</feature>